<evidence type="ECO:0000313" key="2">
    <source>
        <dbReference type="RefSeq" id="XP_012942201.1"/>
    </source>
</evidence>
<name>A0ABM1A788_APLCA</name>
<keyword evidence="1" id="KW-1185">Reference proteome</keyword>
<dbReference type="InterPro" id="IPR027124">
    <property type="entry name" value="Swc5/CFDP1/2"/>
</dbReference>
<dbReference type="CDD" id="cd09076">
    <property type="entry name" value="L1-EN"/>
    <property type="match status" value="1"/>
</dbReference>
<dbReference type="PANTHER" id="PTHR23227">
    <property type="entry name" value="BUCENTAUR RELATED"/>
    <property type="match status" value="1"/>
</dbReference>
<dbReference type="InterPro" id="IPR036691">
    <property type="entry name" value="Endo/exonu/phosph_ase_sf"/>
</dbReference>
<dbReference type="SUPFAM" id="SSF56219">
    <property type="entry name" value="DNase I-like"/>
    <property type="match status" value="1"/>
</dbReference>
<sequence>MRTLLEKGKLDSIKKKIKRMNVNIMGLCVVRWTGAGSIVSDSCKTIYSAEGDKPERGVAVIMDLPTSRTLKGYLTLADRVMQVRLKGSFFDATIIQAYAPTSECTEEEIEKFCDEINQAKTHCKSQDIVIVMGDFKGKVGTTRHEDIVGPYGLGTRNERGEKLIEWVILNDIIIIGITKKIMDLEEESWRQRSQPERLYHNQ</sequence>
<dbReference type="Proteomes" id="UP000694888">
    <property type="component" value="Unplaced"/>
</dbReference>
<organism evidence="1 2">
    <name type="scientific">Aplysia californica</name>
    <name type="common">California sea hare</name>
    <dbReference type="NCBI Taxonomy" id="6500"/>
    <lineage>
        <taxon>Eukaryota</taxon>
        <taxon>Metazoa</taxon>
        <taxon>Spiralia</taxon>
        <taxon>Lophotrochozoa</taxon>
        <taxon>Mollusca</taxon>
        <taxon>Gastropoda</taxon>
        <taxon>Heterobranchia</taxon>
        <taxon>Euthyneura</taxon>
        <taxon>Tectipleura</taxon>
        <taxon>Aplysiida</taxon>
        <taxon>Aplysioidea</taxon>
        <taxon>Aplysiidae</taxon>
        <taxon>Aplysia</taxon>
    </lineage>
</organism>
<proteinExistence type="predicted"/>
<dbReference type="GeneID" id="106012786"/>
<protein>
    <submittedName>
        <fullName evidence="2">Craniofacial development protein 2-like</fullName>
    </submittedName>
</protein>
<dbReference type="Gene3D" id="3.60.10.10">
    <property type="entry name" value="Endonuclease/exonuclease/phosphatase"/>
    <property type="match status" value="1"/>
</dbReference>
<evidence type="ECO:0000313" key="1">
    <source>
        <dbReference type="Proteomes" id="UP000694888"/>
    </source>
</evidence>
<dbReference type="RefSeq" id="XP_012942201.1">
    <property type="nucleotide sequence ID" value="XM_013086747.1"/>
</dbReference>
<dbReference type="PANTHER" id="PTHR23227:SF67">
    <property type="entry name" value="CRANIOFACIAL DEVELOPMENT PROTEIN 2-LIKE"/>
    <property type="match status" value="1"/>
</dbReference>
<reference evidence="2" key="1">
    <citation type="submission" date="2025-08" db="UniProtKB">
        <authorList>
            <consortium name="RefSeq"/>
        </authorList>
    </citation>
    <scope>IDENTIFICATION</scope>
</reference>
<accession>A0ABM1A788</accession>
<gene>
    <name evidence="2" type="primary">LOC106012786</name>
</gene>